<evidence type="ECO:0000256" key="4">
    <source>
        <dbReference type="ARBA" id="ARBA00022989"/>
    </source>
</evidence>
<protein>
    <submittedName>
        <fullName evidence="9">MotA/TolQ/ExbB proton channel family protein</fullName>
    </submittedName>
</protein>
<dbReference type="GO" id="GO:0005886">
    <property type="term" value="C:plasma membrane"/>
    <property type="evidence" value="ECO:0007669"/>
    <property type="project" value="UniProtKB-SubCell"/>
</dbReference>
<dbReference type="RefSeq" id="WP_138321340.1">
    <property type="nucleotide sequence ID" value="NZ_VCBC01000019.1"/>
</dbReference>
<sequence>MESNVFAPPKSEPSEEIKNEDRNVTLGKVCALISILMMFSLYGFMSAIWQLFEVFQNITLTGTGDPKVMAGNISQALVPTVTSLFFSVPAILFALFSIYFSSYRSSTIYKLWSLSAVVLVISFPFGTAFGFLFGLILFFKRNQFKKVT</sequence>
<dbReference type="EMBL" id="VCBC01000019">
    <property type="protein sequence ID" value="TLU61090.1"/>
    <property type="molecule type" value="Genomic_DNA"/>
</dbReference>
<keyword evidence="6" id="KW-0653">Protein transport</keyword>
<dbReference type="Pfam" id="PF01618">
    <property type="entry name" value="MotA_ExbB"/>
    <property type="match status" value="1"/>
</dbReference>
<dbReference type="GO" id="GO:0015031">
    <property type="term" value="P:protein transport"/>
    <property type="evidence" value="ECO:0007669"/>
    <property type="project" value="UniProtKB-KW"/>
</dbReference>
<dbReference type="AlphaFoldDB" id="A0A5R9IER0"/>
<evidence type="ECO:0000256" key="3">
    <source>
        <dbReference type="ARBA" id="ARBA00022692"/>
    </source>
</evidence>
<feature type="transmembrane region" description="Helical" evidence="7">
    <location>
        <begin position="76"/>
        <end position="100"/>
    </location>
</feature>
<evidence type="ECO:0000256" key="7">
    <source>
        <dbReference type="SAM" id="Phobius"/>
    </source>
</evidence>
<dbReference type="InterPro" id="IPR002898">
    <property type="entry name" value="MotA_ExbB_proton_chnl"/>
</dbReference>
<accession>A0A5R9IER0</accession>
<keyword evidence="2" id="KW-1003">Cell membrane</keyword>
<evidence type="ECO:0000256" key="1">
    <source>
        <dbReference type="ARBA" id="ARBA00004651"/>
    </source>
</evidence>
<evidence type="ECO:0000313" key="10">
    <source>
        <dbReference type="Proteomes" id="UP000307790"/>
    </source>
</evidence>
<evidence type="ECO:0000313" key="9">
    <source>
        <dbReference type="EMBL" id="TLU61090.1"/>
    </source>
</evidence>
<feature type="transmembrane region" description="Helical" evidence="7">
    <location>
        <begin position="112"/>
        <end position="139"/>
    </location>
</feature>
<name>A0A5R9IER0_9GAMM</name>
<feature type="domain" description="MotA/TolQ/ExbB proton channel" evidence="8">
    <location>
        <begin position="34"/>
        <end position="94"/>
    </location>
</feature>
<evidence type="ECO:0000259" key="8">
    <source>
        <dbReference type="Pfam" id="PF01618"/>
    </source>
</evidence>
<keyword evidence="6" id="KW-0813">Transport</keyword>
<proteinExistence type="inferred from homology"/>
<comment type="caution">
    <text evidence="9">The sequence shown here is derived from an EMBL/GenBank/DDBJ whole genome shotgun (WGS) entry which is preliminary data.</text>
</comment>
<comment type="similarity">
    <text evidence="6">Belongs to the exbB/tolQ family.</text>
</comment>
<evidence type="ECO:0000256" key="6">
    <source>
        <dbReference type="RuleBase" id="RU004057"/>
    </source>
</evidence>
<gene>
    <name evidence="9" type="ORF">FE810_15570</name>
</gene>
<dbReference type="Proteomes" id="UP000307790">
    <property type="component" value="Unassembled WGS sequence"/>
</dbReference>
<comment type="subcellular location">
    <subcellularLocation>
        <location evidence="1">Cell membrane</location>
        <topology evidence="1">Multi-pass membrane protein</topology>
    </subcellularLocation>
    <subcellularLocation>
        <location evidence="6">Membrane</location>
        <topology evidence="6">Multi-pass membrane protein</topology>
    </subcellularLocation>
</comment>
<keyword evidence="5 7" id="KW-0472">Membrane</keyword>
<evidence type="ECO:0000256" key="5">
    <source>
        <dbReference type="ARBA" id="ARBA00023136"/>
    </source>
</evidence>
<dbReference type="OrthoDB" id="6402464at2"/>
<keyword evidence="4 7" id="KW-1133">Transmembrane helix</keyword>
<evidence type="ECO:0000256" key="2">
    <source>
        <dbReference type="ARBA" id="ARBA00022475"/>
    </source>
</evidence>
<organism evidence="9 10">
    <name type="scientific">Thalassotalea litorea</name>
    <dbReference type="NCBI Taxonomy" id="2020715"/>
    <lineage>
        <taxon>Bacteria</taxon>
        <taxon>Pseudomonadati</taxon>
        <taxon>Pseudomonadota</taxon>
        <taxon>Gammaproteobacteria</taxon>
        <taxon>Alteromonadales</taxon>
        <taxon>Colwelliaceae</taxon>
        <taxon>Thalassotalea</taxon>
    </lineage>
</organism>
<keyword evidence="3 7" id="KW-0812">Transmembrane</keyword>
<reference evidence="9 10" key="1">
    <citation type="submission" date="2019-05" db="EMBL/GenBank/DDBJ databases">
        <title>Genome sequences of Thalassotalea litorea 1K03283.</title>
        <authorList>
            <person name="Zhang D."/>
        </authorList>
    </citation>
    <scope>NUCLEOTIDE SEQUENCE [LARGE SCALE GENOMIC DNA]</scope>
    <source>
        <strain evidence="9 10">MCCC 1K03283</strain>
    </source>
</reference>
<feature type="transmembrane region" description="Helical" evidence="7">
    <location>
        <begin position="31"/>
        <end position="55"/>
    </location>
</feature>
<keyword evidence="10" id="KW-1185">Reference proteome</keyword>